<name>I0FBC8_BORCA</name>
<organism evidence="9 10">
    <name type="scientific">Borrelia crocidurae (strain Achema)</name>
    <dbReference type="NCBI Taxonomy" id="1155096"/>
    <lineage>
        <taxon>Bacteria</taxon>
        <taxon>Pseudomonadati</taxon>
        <taxon>Spirochaetota</taxon>
        <taxon>Spirochaetia</taxon>
        <taxon>Spirochaetales</taxon>
        <taxon>Borreliaceae</taxon>
        <taxon>Borrelia</taxon>
    </lineage>
</organism>
<reference evidence="10" key="2">
    <citation type="submission" date="2012-03" db="EMBL/GenBank/DDBJ databases">
        <title>Complete genome sequence of Borrelia crocidurae.</title>
        <authorList>
            <person name="Elbir H."/>
            <person name="Gimenez G."/>
            <person name="Robert C."/>
            <person name="Raoult D."/>
            <person name="Drancourt M."/>
        </authorList>
    </citation>
    <scope>NUCLEOTIDE SEQUENCE [LARGE SCALE GENOMIC DNA]</scope>
    <source>
        <strain evidence="10">Achema</strain>
    </source>
</reference>
<dbReference type="PATRIC" id="fig|1155096.3.peg.6"/>
<keyword evidence="7 8" id="KW-0449">Lipoprotein</keyword>
<evidence type="ECO:0000313" key="9">
    <source>
        <dbReference type="EMBL" id="AFI30784.1"/>
    </source>
</evidence>
<comment type="function">
    <text evidence="1 8">The Vlp and Vsp proteins are antigenically distinct proteins, only one vlp or vsp gene is transcriptionally active at any one time. Switching between these genes is a mechanism of host immune response evasion.</text>
</comment>
<dbReference type="Proteomes" id="UP000005212">
    <property type="component" value="Chromosome"/>
</dbReference>
<keyword evidence="6 8" id="KW-0998">Cell outer membrane</keyword>
<evidence type="ECO:0000256" key="8">
    <source>
        <dbReference type="RuleBase" id="RU363105"/>
    </source>
</evidence>
<keyword evidence="3" id="KW-0732">Signal</keyword>
<evidence type="ECO:0000256" key="2">
    <source>
        <dbReference type="ARBA" id="ARBA00004459"/>
    </source>
</evidence>
<evidence type="ECO:0000313" key="10">
    <source>
        <dbReference type="Proteomes" id="UP000005212"/>
    </source>
</evidence>
<protein>
    <recommendedName>
        <fullName evidence="8">Variable large protein</fullName>
    </recommendedName>
</protein>
<dbReference type="AlphaFoldDB" id="I0FBC8"/>
<evidence type="ECO:0000256" key="5">
    <source>
        <dbReference type="ARBA" id="ARBA00023139"/>
    </source>
</evidence>
<evidence type="ECO:0000256" key="1">
    <source>
        <dbReference type="ARBA" id="ARBA00003932"/>
    </source>
</evidence>
<dbReference type="GO" id="GO:0009279">
    <property type="term" value="C:cell outer membrane"/>
    <property type="evidence" value="ECO:0007669"/>
    <property type="project" value="UniProtKB-SubCell"/>
</dbReference>
<accession>I0FBC8</accession>
<evidence type="ECO:0000256" key="4">
    <source>
        <dbReference type="ARBA" id="ARBA00023136"/>
    </source>
</evidence>
<evidence type="ECO:0000256" key="7">
    <source>
        <dbReference type="ARBA" id="ARBA00023288"/>
    </source>
</evidence>
<dbReference type="HOGENOM" id="CLU_3325212_0_0_12"/>
<keyword evidence="5 8" id="KW-0564">Palmitate</keyword>
<dbReference type="Pfam" id="PF00921">
    <property type="entry name" value="Lipoprotein_2"/>
    <property type="match status" value="1"/>
</dbReference>
<keyword evidence="4 8" id="KW-0472">Membrane</keyword>
<dbReference type="InterPro" id="IPR000680">
    <property type="entry name" value="Borrelia_lipo"/>
</dbReference>
<proteinExistence type="predicted"/>
<comment type="subcellular location">
    <subcellularLocation>
        <location evidence="2 8">Cell outer membrane</location>
        <topology evidence="2 8">Lipid-anchor</topology>
    </subcellularLocation>
</comment>
<reference evidence="9 10" key="1">
    <citation type="journal article" date="2012" name="J. Bacteriol.">
        <title>Complete Genome Sequence of Borrelia crocidurae.</title>
        <authorList>
            <person name="Elbir H."/>
            <person name="Gimenez G."/>
            <person name="Robert C."/>
            <person name="Bergstrom S."/>
            <person name="Cutler S."/>
            <person name="Raoult D."/>
            <person name="Drancourt M."/>
        </authorList>
    </citation>
    <scope>NUCLEOTIDE SEQUENCE [LARGE SCALE GENOMIC DNA]</scope>
    <source>
        <strain evidence="9 10">Achema</strain>
    </source>
</reference>
<dbReference type="KEGG" id="bcw:Q7M_5"/>
<evidence type="ECO:0000256" key="6">
    <source>
        <dbReference type="ARBA" id="ARBA00023237"/>
    </source>
</evidence>
<gene>
    <name evidence="9" type="ordered locus">Q7M_5</name>
</gene>
<sequence>MQVLCKMQRRQTAADAAKEAVGAVTGADILQSMIKDNG</sequence>
<evidence type="ECO:0000256" key="3">
    <source>
        <dbReference type="ARBA" id="ARBA00022729"/>
    </source>
</evidence>
<dbReference type="EMBL" id="CP003426">
    <property type="protein sequence ID" value="AFI30784.1"/>
    <property type="molecule type" value="Genomic_DNA"/>
</dbReference>